<dbReference type="InterPro" id="IPR013087">
    <property type="entry name" value="Znf_C2H2_type"/>
</dbReference>
<comment type="caution">
    <text evidence="2">The sequence shown here is derived from an EMBL/GenBank/DDBJ whole genome shotgun (WGS) entry which is preliminary data.</text>
</comment>
<organism evidence="2 3">
    <name type="scientific">Patellaria atrata CBS 101060</name>
    <dbReference type="NCBI Taxonomy" id="1346257"/>
    <lineage>
        <taxon>Eukaryota</taxon>
        <taxon>Fungi</taxon>
        <taxon>Dikarya</taxon>
        <taxon>Ascomycota</taxon>
        <taxon>Pezizomycotina</taxon>
        <taxon>Dothideomycetes</taxon>
        <taxon>Dothideomycetes incertae sedis</taxon>
        <taxon>Patellariales</taxon>
        <taxon>Patellariaceae</taxon>
        <taxon>Patellaria</taxon>
    </lineage>
</organism>
<sequence>SGDLHCTSGCGYQSKRKDDWQRHEEINQPQEIWSCIRCRTQSRRHHFIAHRKDKLIEHIKNKHADLLDKNRNQLFVERLDDLVNKSKFDVPPTFKRRCGFCGQRFFNWKKRNTHIFRHFKNKI</sequence>
<dbReference type="AlphaFoldDB" id="A0A9P4SDL7"/>
<dbReference type="OrthoDB" id="10056939at2759"/>
<keyword evidence="3" id="KW-1185">Reference proteome</keyword>
<dbReference type="Proteomes" id="UP000799429">
    <property type="component" value="Unassembled WGS sequence"/>
</dbReference>
<reference evidence="2" key="1">
    <citation type="journal article" date="2020" name="Stud. Mycol.">
        <title>101 Dothideomycetes genomes: a test case for predicting lifestyles and emergence of pathogens.</title>
        <authorList>
            <person name="Haridas S."/>
            <person name="Albert R."/>
            <person name="Binder M."/>
            <person name="Bloem J."/>
            <person name="Labutti K."/>
            <person name="Salamov A."/>
            <person name="Andreopoulos B."/>
            <person name="Baker S."/>
            <person name="Barry K."/>
            <person name="Bills G."/>
            <person name="Bluhm B."/>
            <person name="Cannon C."/>
            <person name="Castanera R."/>
            <person name="Culley D."/>
            <person name="Daum C."/>
            <person name="Ezra D."/>
            <person name="Gonzalez J."/>
            <person name="Henrissat B."/>
            <person name="Kuo A."/>
            <person name="Liang C."/>
            <person name="Lipzen A."/>
            <person name="Lutzoni F."/>
            <person name="Magnuson J."/>
            <person name="Mondo S."/>
            <person name="Nolan M."/>
            <person name="Ohm R."/>
            <person name="Pangilinan J."/>
            <person name="Park H.-J."/>
            <person name="Ramirez L."/>
            <person name="Alfaro M."/>
            <person name="Sun H."/>
            <person name="Tritt A."/>
            <person name="Yoshinaga Y."/>
            <person name="Zwiers L.-H."/>
            <person name="Turgeon B."/>
            <person name="Goodwin S."/>
            <person name="Spatafora J."/>
            <person name="Crous P."/>
            <person name="Grigoriev I."/>
        </authorList>
    </citation>
    <scope>NUCLEOTIDE SEQUENCE</scope>
    <source>
        <strain evidence="2">CBS 101060</strain>
    </source>
</reference>
<accession>A0A9P4SDL7</accession>
<dbReference type="EMBL" id="MU006092">
    <property type="protein sequence ID" value="KAF2840632.1"/>
    <property type="molecule type" value="Genomic_DNA"/>
</dbReference>
<evidence type="ECO:0000313" key="2">
    <source>
        <dbReference type="EMBL" id="KAF2840632.1"/>
    </source>
</evidence>
<feature type="domain" description="C2H2-type" evidence="1">
    <location>
        <begin position="98"/>
        <end position="118"/>
    </location>
</feature>
<dbReference type="PROSITE" id="PS00028">
    <property type="entry name" value="ZINC_FINGER_C2H2_1"/>
    <property type="match status" value="1"/>
</dbReference>
<gene>
    <name evidence="2" type="ORF">M501DRAFT_902473</name>
</gene>
<name>A0A9P4SDL7_9PEZI</name>
<evidence type="ECO:0000259" key="1">
    <source>
        <dbReference type="PROSITE" id="PS00028"/>
    </source>
</evidence>
<proteinExistence type="predicted"/>
<feature type="non-terminal residue" evidence="2">
    <location>
        <position position="1"/>
    </location>
</feature>
<protein>
    <recommendedName>
        <fullName evidence="1">C2H2-type domain-containing protein</fullName>
    </recommendedName>
</protein>
<feature type="non-terminal residue" evidence="2">
    <location>
        <position position="123"/>
    </location>
</feature>
<evidence type="ECO:0000313" key="3">
    <source>
        <dbReference type="Proteomes" id="UP000799429"/>
    </source>
</evidence>